<dbReference type="InterPro" id="IPR003959">
    <property type="entry name" value="ATPase_AAA_core"/>
</dbReference>
<sequence length="150" mass="17340">MTSNVGASELKRNKYVGFNVQEGQEYKDMKSKVMDALKKAFRPEFLNRIDEIIVFHSLEKQHINEIITLMANELTKRLKEQDIDFALSDAAKEKIANEGFDPEYGARPLRRALQKQVEDRLSEELLKGTIQKGHKIIIDVENDDYVVKTE</sequence>
<protein>
    <submittedName>
        <fullName evidence="4">ATPase family protein associated with various cellular activities (AAA)</fullName>
    </submittedName>
</protein>
<accession>A0A072NGS1</accession>
<name>A0A072NGS1_SCHAZ</name>
<evidence type="ECO:0000313" key="5">
    <source>
        <dbReference type="Proteomes" id="UP000027936"/>
    </source>
</evidence>
<dbReference type="InterPro" id="IPR027417">
    <property type="entry name" value="P-loop_NTPase"/>
</dbReference>
<proteinExistence type="predicted"/>
<dbReference type="SUPFAM" id="SSF52540">
    <property type="entry name" value="P-loop containing nucleoside triphosphate hydrolases"/>
    <property type="match status" value="1"/>
</dbReference>
<keyword evidence="1" id="KW-0547">Nucleotide-binding</keyword>
<dbReference type="AlphaFoldDB" id="A0A072NGS1"/>
<dbReference type="GO" id="GO:0016887">
    <property type="term" value="F:ATP hydrolysis activity"/>
    <property type="evidence" value="ECO:0007669"/>
    <property type="project" value="InterPro"/>
</dbReference>
<keyword evidence="2" id="KW-0067">ATP-binding</keyword>
<dbReference type="PANTHER" id="PTHR11638">
    <property type="entry name" value="ATP-DEPENDENT CLP PROTEASE"/>
    <property type="match status" value="1"/>
</dbReference>
<dbReference type="GO" id="GO:0034605">
    <property type="term" value="P:cellular response to heat"/>
    <property type="evidence" value="ECO:0007669"/>
    <property type="project" value="TreeGrafter"/>
</dbReference>
<dbReference type="SMART" id="SM01086">
    <property type="entry name" value="ClpB_D2-small"/>
    <property type="match status" value="1"/>
</dbReference>
<evidence type="ECO:0000256" key="2">
    <source>
        <dbReference type="ARBA" id="ARBA00022840"/>
    </source>
</evidence>
<dbReference type="InterPro" id="IPR050130">
    <property type="entry name" value="ClpA_ClpB"/>
</dbReference>
<dbReference type="Gene3D" id="3.40.50.300">
    <property type="entry name" value="P-loop containing nucleotide triphosphate hydrolases"/>
    <property type="match status" value="1"/>
</dbReference>
<organism evidence="4 5">
    <name type="scientific">Schinkia azotoformans MEV2011</name>
    <dbReference type="NCBI Taxonomy" id="1348973"/>
    <lineage>
        <taxon>Bacteria</taxon>
        <taxon>Bacillati</taxon>
        <taxon>Bacillota</taxon>
        <taxon>Bacilli</taxon>
        <taxon>Bacillales</taxon>
        <taxon>Bacillaceae</taxon>
        <taxon>Calidifontibacillus/Schinkia group</taxon>
        <taxon>Schinkia</taxon>
    </lineage>
</organism>
<dbReference type="PANTHER" id="PTHR11638:SF18">
    <property type="entry name" value="HEAT SHOCK PROTEIN 104"/>
    <property type="match status" value="1"/>
</dbReference>
<dbReference type="Pfam" id="PF10431">
    <property type="entry name" value="ClpB_D2-small"/>
    <property type="match status" value="1"/>
</dbReference>
<evidence type="ECO:0000256" key="1">
    <source>
        <dbReference type="ARBA" id="ARBA00022741"/>
    </source>
</evidence>
<dbReference type="EMBL" id="JJRY01000026">
    <property type="protein sequence ID" value="KEF36452.1"/>
    <property type="molecule type" value="Genomic_DNA"/>
</dbReference>
<evidence type="ECO:0000313" key="4">
    <source>
        <dbReference type="EMBL" id="KEF36452.1"/>
    </source>
</evidence>
<dbReference type="Proteomes" id="UP000027936">
    <property type="component" value="Unassembled WGS sequence"/>
</dbReference>
<reference evidence="4 5" key="1">
    <citation type="submission" date="2014-04" db="EMBL/GenBank/DDBJ databases">
        <title>Draft genome sequence of Bacillus azotoformans MEV2011, a (co-) denitrifying strain unable to grow in the presence of oxygen.</title>
        <authorList>
            <person name="Nielsen M."/>
            <person name="Schreiber L."/>
            <person name="Finster K."/>
            <person name="Schramm A."/>
        </authorList>
    </citation>
    <scope>NUCLEOTIDE SEQUENCE [LARGE SCALE GENOMIC DNA]</scope>
    <source>
        <strain evidence="4 5">MEV2011</strain>
    </source>
</reference>
<dbReference type="PATRIC" id="fig|1348973.3.peg.4164"/>
<dbReference type="InterPro" id="IPR019489">
    <property type="entry name" value="Clp_ATPase_C"/>
</dbReference>
<dbReference type="GO" id="GO:0005737">
    <property type="term" value="C:cytoplasm"/>
    <property type="evidence" value="ECO:0007669"/>
    <property type="project" value="TreeGrafter"/>
</dbReference>
<dbReference type="Pfam" id="PF07724">
    <property type="entry name" value="AAA_2"/>
    <property type="match status" value="1"/>
</dbReference>
<feature type="domain" description="Clp ATPase C-terminal" evidence="3">
    <location>
        <begin position="58"/>
        <end position="147"/>
    </location>
</feature>
<evidence type="ECO:0000259" key="3">
    <source>
        <dbReference type="SMART" id="SM01086"/>
    </source>
</evidence>
<dbReference type="GO" id="GO:0005524">
    <property type="term" value="F:ATP binding"/>
    <property type="evidence" value="ECO:0007669"/>
    <property type="project" value="UniProtKB-KW"/>
</dbReference>
<gene>
    <name evidence="4" type="ORF">M670_04286</name>
</gene>
<dbReference type="FunFam" id="1.10.8.60:FF:000017">
    <property type="entry name" value="ATP-dependent chaperone ClpB"/>
    <property type="match status" value="1"/>
</dbReference>
<dbReference type="Gene3D" id="1.10.8.60">
    <property type="match status" value="1"/>
</dbReference>
<comment type="caution">
    <text evidence="4">The sequence shown here is derived from an EMBL/GenBank/DDBJ whole genome shotgun (WGS) entry which is preliminary data.</text>
</comment>